<proteinExistence type="predicted"/>
<dbReference type="GeneID" id="10507464"/>
<accession>F0ZV46</accession>
<sequence>MKRKLYVNPKRLEKNLNSPNKKSYNKKSSIDNEIELKNKDWVQLTGLQQHILDWLYKKIEPQIKDQTKRLSPKSRIHLFLTFLKMGANSYTILSTIFGVSQSYVSREVNELVYIFMSSLYIISLDQINKDEIYCIDCTSHKRDRVHPHQADYFRLDVGEPSLSSEVLVDREMNIYYVSIAKGNIHDSTFAFLSQIDQFAIENDLNILADSGKLLN</sequence>
<dbReference type="eggNOG" id="ENOG502RIMF">
    <property type="taxonomic scope" value="Eukaryota"/>
</dbReference>
<dbReference type="KEGG" id="dpp:DICPUDRAFT_155878"/>
<evidence type="ECO:0000313" key="2">
    <source>
        <dbReference type="Proteomes" id="UP000001064"/>
    </source>
</evidence>
<dbReference type="InParanoid" id="F0ZV46"/>
<evidence type="ECO:0000313" key="1">
    <source>
        <dbReference type="EMBL" id="EGC32180.1"/>
    </source>
</evidence>
<protein>
    <submittedName>
        <fullName evidence="1">Uncharacterized protein</fullName>
    </submittedName>
</protein>
<name>F0ZV46_DICPU</name>
<dbReference type="VEuPathDB" id="AmoebaDB:DICPUDRAFT_155878"/>
<keyword evidence="2" id="KW-1185">Reference proteome</keyword>
<reference evidence="2" key="1">
    <citation type="journal article" date="2011" name="Genome Biol.">
        <title>Comparative genomics of the social amoebae Dictyostelium discoideum and Dictyostelium purpureum.</title>
        <authorList>
            <consortium name="US DOE Joint Genome Institute (JGI-PGF)"/>
            <person name="Sucgang R."/>
            <person name="Kuo A."/>
            <person name="Tian X."/>
            <person name="Salerno W."/>
            <person name="Parikh A."/>
            <person name="Feasley C.L."/>
            <person name="Dalin E."/>
            <person name="Tu H."/>
            <person name="Huang E."/>
            <person name="Barry K."/>
            <person name="Lindquist E."/>
            <person name="Shapiro H."/>
            <person name="Bruce D."/>
            <person name="Schmutz J."/>
            <person name="Salamov A."/>
            <person name="Fey P."/>
            <person name="Gaudet P."/>
            <person name="Anjard C."/>
            <person name="Babu M.M."/>
            <person name="Basu S."/>
            <person name="Bushmanova Y."/>
            <person name="van der Wel H."/>
            <person name="Katoh-Kurasawa M."/>
            <person name="Dinh C."/>
            <person name="Coutinho P.M."/>
            <person name="Saito T."/>
            <person name="Elias M."/>
            <person name="Schaap P."/>
            <person name="Kay R.R."/>
            <person name="Henrissat B."/>
            <person name="Eichinger L."/>
            <person name="Rivero F."/>
            <person name="Putnam N.H."/>
            <person name="West C.M."/>
            <person name="Loomis W.F."/>
            <person name="Chisholm R.L."/>
            <person name="Shaulsky G."/>
            <person name="Strassmann J.E."/>
            <person name="Queller D.C."/>
            <person name="Kuspa A."/>
            <person name="Grigoriev I.V."/>
        </authorList>
    </citation>
    <scope>NUCLEOTIDE SEQUENCE [LARGE SCALE GENOMIC DNA]</scope>
    <source>
        <strain evidence="2">QSDP1</strain>
    </source>
</reference>
<dbReference type="RefSeq" id="XP_003291284.1">
    <property type="nucleotide sequence ID" value="XM_003291236.1"/>
</dbReference>
<organism evidence="1 2">
    <name type="scientific">Dictyostelium purpureum</name>
    <name type="common">Slime mold</name>
    <dbReference type="NCBI Taxonomy" id="5786"/>
    <lineage>
        <taxon>Eukaryota</taxon>
        <taxon>Amoebozoa</taxon>
        <taxon>Evosea</taxon>
        <taxon>Eumycetozoa</taxon>
        <taxon>Dictyostelia</taxon>
        <taxon>Dictyosteliales</taxon>
        <taxon>Dictyosteliaceae</taxon>
        <taxon>Dictyostelium</taxon>
    </lineage>
</organism>
<dbReference type="EMBL" id="GL871207">
    <property type="protein sequence ID" value="EGC32180.1"/>
    <property type="molecule type" value="Genomic_DNA"/>
</dbReference>
<dbReference type="AlphaFoldDB" id="F0ZV46"/>
<dbReference type="Proteomes" id="UP000001064">
    <property type="component" value="Unassembled WGS sequence"/>
</dbReference>
<gene>
    <name evidence="1" type="ORF">DICPUDRAFT_155878</name>
</gene>